<dbReference type="InterPro" id="IPR036709">
    <property type="entry name" value="Autotransporte_beta_dom_sf"/>
</dbReference>
<dbReference type="InterPro" id="IPR006315">
    <property type="entry name" value="OM_autotransptr_brl_dom"/>
</dbReference>
<accession>A0A0F3N282</accession>
<name>A0A0F3N282_RICAM</name>
<keyword evidence="2" id="KW-1134">Transmembrane beta strand</keyword>
<evidence type="ECO:0000313" key="7">
    <source>
        <dbReference type="Proteomes" id="UP000033556"/>
    </source>
</evidence>
<organism evidence="6 7">
    <name type="scientific">Rickettsia amblyommatis str. Ac/Pa</name>
    <dbReference type="NCBI Taxonomy" id="1359164"/>
    <lineage>
        <taxon>Bacteria</taxon>
        <taxon>Pseudomonadati</taxon>
        <taxon>Pseudomonadota</taxon>
        <taxon>Alphaproteobacteria</taxon>
        <taxon>Rickettsiales</taxon>
        <taxon>Rickettsiaceae</taxon>
        <taxon>Rickettsieae</taxon>
        <taxon>Rickettsia</taxon>
        <taxon>spotted fever group</taxon>
    </lineage>
</organism>
<comment type="caution">
    <text evidence="6">The sequence shown here is derived from an EMBL/GenBank/DDBJ whole genome shotgun (WGS) entry which is preliminary data.</text>
</comment>
<dbReference type="SUPFAM" id="SSF103515">
    <property type="entry name" value="Autotransporter"/>
    <property type="match status" value="1"/>
</dbReference>
<keyword evidence="7" id="KW-1185">Reference proteome</keyword>
<keyword evidence="5" id="KW-0998">Cell outer membrane</keyword>
<protein>
    <submittedName>
        <fullName evidence="6">Outer membrane autotransporter barrel domain protein</fullName>
    </submittedName>
</protein>
<reference evidence="6 7" key="1">
    <citation type="submission" date="2015-01" db="EMBL/GenBank/DDBJ databases">
        <title>Genome Sequencing of Rickettsiales.</title>
        <authorList>
            <person name="Daugherty S.C."/>
            <person name="Su Q."/>
            <person name="Abolude K."/>
            <person name="Beier-Sexton M."/>
            <person name="Carlyon J.A."/>
            <person name="Carter R."/>
            <person name="Day N.P."/>
            <person name="Dumler S.J."/>
            <person name="Dyachenko V."/>
            <person name="Godinez A."/>
            <person name="Kurtti T.J."/>
            <person name="Lichay M."/>
            <person name="Mullins K.E."/>
            <person name="Ott S."/>
            <person name="Pappas-Brown V."/>
            <person name="Paris D.H."/>
            <person name="Patel P."/>
            <person name="Richards A.L."/>
            <person name="Sadzewicz L."/>
            <person name="Sears K."/>
            <person name="Seidman D."/>
            <person name="Sengamalay N."/>
            <person name="Stenos J."/>
            <person name="Tallon L.J."/>
            <person name="Vincent G."/>
            <person name="Fraser C.M."/>
            <person name="Munderloh U."/>
            <person name="Dunning-Hotopp J.C."/>
        </authorList>
    </citation>
    <scope>NUCLEOTIDE SEQUENCE [LARGE SCALE GENOMIC DNA]</scope>
    <source>
        <strain evidence="6 7">Ac/Pa</strain>
    </source>
</reference>
<proteinExistence type="predicted"/>
<sequence>MVRPGAVITAVNMQVVSHSIVGNSSSLDSRINKVQTSQNKVAISAGDETEVDFGTWASPFVGKSTQKAQNNLSSYKSNSTGGTIGFDS</sequence>
<dbReference type="Proteomes" id="UP000033556">
    <property type="component" value="Unassembled WGS sequence"/>
</dbReference>
<keyword evidence="3" id="KW-0812">Transmembrane</keyword>
<comment type="subcellular location">
    <subcellularLocation>
        <location evidence="1">Cell outer membrane</location>
    </subcellularLocation>
</comment>
<evidence type="ECO:0000256" key="3">
    <source>
        <dbReference type="ARBA" id="ARBA00022692"/>
    </source>
</evidence>
<dbReference type="PATRIC" id="fig|1359164.3.peg.801"/>
<evidence type="ECO:0000256" key="1">
    <source>
        <dbReference type="ARBA" id="ARBA00004442"/>
    </source>
</evidence>
<evidence type="ECO:0000256" key="4">
    <source>
        <dbReference type="ARBA" id="ARBA00023136"/>
    </source>
</evidence>
<dbReference type="EMBL" id="LANR01000001">
    <property type="protein sequence ID" value="KJV61797.1"/>
    <property type="molecule type" value="Genomic_DNA"/>
</dbReference>
<gene>
    <name evidence="6" type="ORF">APHACPA_0813</name>
</gene>
<dbReference type="GO" id="GO:0009279">
    <property type="term" value="C:cell outer membrane"/>
    <property type="evidence" value="ECO:0007669"/>
    <property type="project" value="UniProtKB-SubCell"/>
</dbReference>
<keyword evidence="4" id="KW-0472">Membrane</keyword>
<dbReference type="AlphaFoldDB" id="A0A0F3N282"/>
<evidence type="ECO:0000256" key="2">
    <source>
        <dbReference type="ARBA" id="ARBA00022452"/>
    </source>
</evidence>
<evidence type="ECO:0000313" key="6">
    <source>
        <dbReference type="EMBL" id="KJV61797.1"/>
    </source>
</evidence>
<dbReference type="NCBIfam" id="TIGR01414">
    <property type="entry name" value="autotrans_barl"/>
    <property type="match status" value="1"/>
</dbReference>
<evidence type="ECO:0000256" key="5">
    <source>
        <dbReference type="ARBA" id="ARBA00023237"/>
    </source>
</evidence>